<evidence type="ECO:0000313" key="4">
    <source>
        <dbReference type="EMBL" id="RFC69415.1"/>
    </source>
</evidence>
<dbReference type="InterPro" id="IPR050624">
    <property type="entry name" value="HTH-type_Tx_Regulator"/>
</dbReference>
<dbReference type="InterPro" id="IPR001647">
    <property type="entry name" value="HTH_TetR"/>
</dbReference>
<dbReference type="InterPro" id="IPR009057">
    <property type="entry name" value="Homeodomain-like_sf"/>
</dbReference>
<evidence type="ECO:0000256" key="2">
    <source>
        <dbReference type="PROSITE-ProRule" id="PRU00335"/>
    </source>
</evidence>
<sequence>MTTGQKLTQADGGRAEPPVFMRYADYLKRGLDTLSFGSKGDRTRYRLKIAAARALEEVGYTDLKVSDVCSNAGVALGTFYVYYKDKNEIAIEVVIDFVTHMYETARQVGHGRSDFDAILNTNRAFVAMYEANPGLMKCHVQLQSQLSEFQDIWRPMHQKWIETLGRSIARRSQYKGGIGSPVGVARALEGMVFYYLYSVIVSQDHLFEEEDPSRADNLALMLSSVWYRAVYCKDPPVEEVEAARHQAESVLAGK</sequence>
<dbReference type="AlphaFoldDB" id="A0A371XJL4"/>
<dbReference type="Gene3D" id="1.10.357.10">
    <property type="entry name" value="Tetracycline Repressor, domain 2"/>
    <property type="match status" value="1"/>
</dbReference>
<keyword evidence="5" id="KW-1185">Reference proteome</keyword>
<proteinExistence type="predicted"/>
<dbReference type="PANTHER" id="PTHR43479:SF11">
    <property type="entry name" value="ACREF_ENVCD OPERON REPRESSOR-RELATED"/>
    <property type="match status" value="1"/>
</dbReference>
<dbReference type="GO" id="GO:0003677">
    <property type="term" value="F:DNA binding"/>
    <property type="evidence" value="ECO:0007669"/>
    <property type="project" value="UniProtKB-UniRule"/>
</dbReference>
<evidence type="ECO:0000256" key="1">
    <source>
        <dbReference type="ARBA" id="ARBA00023125"/>
    </source>
</evidence>
<comment type="caution">
    <text evidence="4">The sequence shown here is derived from an EMBL/GenBank/DDBJ whole genome shotgun (WGS) entry which is preliminary data.</text>
</comment>
<dbReference type="RefSeq" id="WP_116622035.1">
    <property type="nucleotide sequence ID" value="NZ_QURN01000001.1"/>
</dbReference>
<gene>
    <name evidence="4" type="ORF">DY251_01370</name>
</gene>
<reference evidence="5" key="1">
    <citation type="submission" date="2018-08" db="EMBL/GenBank/DDBJ databases">
        <authorList>
            <person name="Im W.T."/>
        </authorList>
    </citation>
    <scope>NUCLEOTIDE SEQUENCE [LARGE SCALE GENOMIC DNA]</scope>
    <source>
        <strain evidence="5">LA-28</strain>
    </source>
</reference>
<accession>A0A371XJL4</accession>
<dbReference type="Gene3D" id="1.10.10.60">
    <property type="entry name" value="Homeodomain-like"/>
    <property type="match status" value="1"/>
</dbReference>
<dbReference type="InterPro" id="IPR036271">
    <property type="entry name" value="Tet_transcr_reg_TetR-rel_C_sf"/>
</dbReference>
<dbReference type="EMBL" id="QURN01000001">
    <property type="protein sequence ID" value="RFC69415.1"/>
    <property type="molecule type" value="Genomic_DNA"/>
</dbReference>
<keyword evidence="1 2" id="KW-0238">DNA-binding</keyword>
<name>A0A371XJL4_9HYPH</name>
<dbReference type="PROSITE" id="PS50977">
    <property type="entry name" value="HTH_TETR_2"/>
    <property type="match status" value="1"/>
</dbReference>
<dbReference type="SUPFAM" id="SSF46689">
    <property type="entry name" value="Homeodomain-like"/>
    <property type="match status" value="1"/>
</dbReference>
<feature type="domain" description="HTH tetR-type" evidence="3">
    <location>
        <begin position="41"/>
        <end position="101"/>
    </location>
</feature>
<feature type="DNA-binding region" description="H-T-H motif" evidence="2">
    <location>
        <begin position="64"/>
        <end position="83"/>
    </location>
</feature>
<evidence type="ECO:0000259" key="3">
    <source>
        <dbReference type="PROSITE" id="PS50977"/>
    </source>
</evidence>
<dbReference type="Proteomes" id="UP000262379">
    <property type="component" value="Unassembled WGS sequence"/>
</dbReference>
<organism evidence="4 5">
    <name type="scientific">Mesorhizobium denitrificans</name>
    <dbReference type="NCBI Taxonomy" id="2294114"/>
    <lineage>
        <taxon>Bacteria</taxon>
        <taxon>Pseudomonadati</taxon>
        <taxon>Pseudomonadota</taxon>
        <taxon>Alphaproteobacteria</taxon>
        <taxon>Hyphomicrobiales</taxon>
        <taxon>Phyllobacteriaceae</taxon>
        <taxon>Mesorhizobium</taxon>
    </lineage>
</organism>
<dbReference type="Pfam" id="PF00440">
    <property type="entry name" value="TetR_N"/>
    <property type="match status" value="1"/>
</dbReference>
<evidence type="ECO:0000313" key="5">
    <source>
        <dbReference type="Proteomes" id="UP000262379"/>
    </source>
</evidence>
<dbReference type="SUPFAM" id="SSF48498">
    <property type="entry name" value="Tetracyclin repressor-like, C-terminal domain"/>
    <property type="match status" value="1"/>
</dbReference>
<protein>
    <submittedName>
        <fullName evidence="4">TetR/AcrR family transcriptional regulator</fullName>
    </submittedName>
</protein>
<dbReference type="PANTHER" id="PTHR43479">
    <property type="entry name" value="ACREF/ENVCD OPERON REPRESSOR-RELATED"/>
    <property type="match status" value="1"/>
</dbReference>